<dbReference type="AlphaFoldDB" id="A0A835VH46"/>
<dbReference type="EMBL" id="JADCNL010000001">
    <property type="protein sequence ID" value="KAG0496825.1"/>
    <property type="molecule type" value="Genomic_DNA"/>
</dbReference>
<proteinExistence type="predicted"/>
<keyword evidence="2" id="KW-1185">Reference proteome</keyword>
<accession>A0A835VH46</accession>
<protein>
    <submittedName>
        <fullName evidence="1">Uncharacterized protein</fullName>
    </submittedName>
</protein>
<name>A0A835VH46_VANPL</name>
<gene>
    <name evidence="1" type="ORF">HPP92_001516</name>
</gene>
<sequence>MIPCFSYARKNGSGVIDLAEAEAAACLGRWGGHCHLHVALLWFFLLLPLAARMRAGSYANMALTMRLFCFRLSRVLFSDTGRNGRRWERALRLLWERAAGDGRGNEDSLHALSMLAL</sequence>
<dbReference type="OrthoDB" id="941679at2759"/>
<dbReference type="PANTHER" id="PTHR38925:SF1">
    <property type="entry name" value="PROTEIN, PUTATIVE-RELATED"/>
    <property type="match status" value="1"/>
</dbReference>
<comment type="caution">
    <text evidence="1">The sequence shown here is derived from an EMBL/GenBank/DDBJ whole genome shotgun (WGS) entry which is preliminary data.</text>
</comment>
<organism evidence="1 2">
    <name type="scientific">Vanilla planifolia</name>
    <name type="common">Vanilla</name>
    <dbReference type="NCBI Taxonomy" id="51239"/>
    <lineage>
        <taxon>Eukaryota</taxon>
        <taxon>Viridiplantae</taxon>
        <taxon>Streptophyta</taxon>
        <taxon>Embryophyta</taxon>
        <taxon>Tracheophyta</taxon>
        <taxon>Spermatophyta</taxon>
        <taxon>Magnoliopsida</taxon>
        <taxon>Liliopsida</taxon>
        <taxon>Asparagales</taxon>
        <taxon>Orchidaceae</taxon>
        <taxon>Vanilloideae</taxon>
        <taxon>Vanilleae</taxon>
        <taxon>Vanilla</taxon>
    </lineage>
</organism>
<dbReference type="PANTHER" id="PTHR38925">
    <property type="entry name" value="PROTEIN, PUTATIVE-RELATED"/>
    <property type="match status" value="1"/>
</dbReference>
<evidence type="ECO:0000313" key="2">
    <source>
        <dbReference type="Proteomes" id="UP000636800"/>
    </source>
</evidence>
<reference evidence="1 2" key="1">
    <citation type="journal article" date="2020" name="Nat. Food">
        <title>A phased Vanilla planifolia genome enables genetic improvement of flavour and production.</title>
        <authorList>
            <person name="Hasing T."/>
            <person name="Tang H."/>
            <person name="Brym M."/>
            <person name="Khazi F."/>
            <person name="Huang T."/>
            <person name="Chambers A.H."/>
        </authorList>
    </citation>
    <scope>NUCLEOTIDE SEQUENCE [LARGE SCALE GENOMIC DNA]</scope>
    <source>
        <tissue evidence="1">Leaf</tissue>
    </source>
</reference>
<dbReference type="Proteomes" id="UP000636800">
    <property type="component" value="Chromosome 1"/>
</dbReference>
<evidence type="ECO:0000313" key="1">
    <source>
        <dbReference type="EMBL" id="KAG0496825.1"/>
    </source>
</evidence>